<feature type="domain" description="MurNAc-LAA" evidence="5">
    <location>
        <begin position="348"/>
        <end position="482"/>
    </location>
</feature>
<evidence type="ECO:0000259" key="5">
    <source>
        <dbReference type="SMART" id="SM00646"/>
    </source>
</evidence>
<dbReference type="Proteomes" id="UP000462363">
    <property type="component" value="Unassembled WGS sequence"/>
</dbReference>
<dbReference type="PROSITE" id="PS51170">
    <property type="entry name" value="CW"/>
    <property type="match status" value="10"/>
</dbReference>
<keyword evidence="1" id="KW-0677">Repeat</keyword>
<name>A0A844F1N2_CLOSV</name>
<accession>A0A844F1N2</accession>
<feature type="compositionally biased region" description="Basic and acidic residues" evidence="4">
    <location>
        <begin position="42"/>
        <end position="63"/>
    </location>
</feature>
<dbReference type="AlphaFoldDB" id="A0A844F1N2"/>
<gene>
    <name evidence="6" type="ORF">FYJ37_02825</name>
</gene>
<feature type="repeat" description="Cell wall-binding" evidence="3">
    <location>
        <begin position="770"/>
        <end position="789"/>
    </location>
</feature>
<dbReference type="Gene3D" id="2.10.270.10">
    <property type="entry name" value="Cholin Binding"/>
    <property type="match status" value="7"/>
</dbReference>
<dbReference type="InterPro" id="IPR050695">
    <property type="entry name" value="N-acetylmuramoyl_amidase_3"/>
</dbReference>
<dbReference type="PANTHER" id="PTHR30404">
    <property type="entry name" value="N-ACETYLMURAMOYL-L-ALANINE AMIDASE"/>
    <property type="match status" value="1"/>
</dbReference>
<feature type="repeat" description="Cell wall-binding" evidence="3">
    <location>
        <begin position="810"/>
        <end position="829"/>
    </location>
</feature>
<protein>
    <submittedName>
        <fullName evidence="6">N-acetylmuramoyl-L-alanine amidase</fullName>
    </submittedName>
</protein>
<feature type="compositionally biased region" description="Polar residues" evidence="4">
    <location>
        <begin position="74"/>
        <end position="94"/>
    </location>
</feature>
<dbReference type="Gene3D" id="3.40.630.40">
    <property type="entry name" value="Zn-dependent exopeptidases"/>
    <property type="match status" value="1"/>
</dbReference>
<evidence type="ECO:0000256" key="2">
    <source>
        <dbReference type="ARBA" id="ARBA00022801"/>
    </source>
</evidence>
<dbReference type="EMBL" id="VUMB01000004">
    <property type="protein sequence ID" value="MSS39318.1"/>
    <property type="molecule type" value="Genomic_DNA"/>
</dbReference>
<dbReference type="PANTHER" id="PTHR30404:SF0">
    <property type="entry name" value="N-ACETYLMURAMOYL-L-ALANINE AMIDASE AMIC"/>
    <property type="match status" value="1"/>
</dbReference>
<dbReference type="SMART" id="SM00646">
    <property type="entry name" value="Ami_3"/>
    <property type="match status" value="1"/>
</dbReference>
<sequence>MTRIRETKKRVIVLVLSMALLFSVLPVQSILAADVSREQASESVSEQEKLPGESEESVAKEVGTDNTGEESEAVGQSAQDSQPAEVTESMQEEQNVSPELQYVYVDKSYVAMPERQKILVSFGENTSLSDAVLVYSREGSGESQEVQASELQESSVLFQMDYVEESQAGVYQLLAVRMTVNGEEYELDFQEAGIDSRFGVNRECETEPDAVVEEIAEGAQSTGNKENDVTFVTVDSEGNLEEKGTVEEVLSEASERVATVSTSSEQAALAARAVTHDLVVVLDPGHGGGDPGARGNGANEKDLTLKIAKYCKNALEEYCGVTVYMTRETDRFVGANSTNANEDLAPRVEYAKSVNADLFVSIHLNSTGYGTAKGAEVYYPNSNYNVAVGNTGKEVAQNIQNELVALGITDRGIKIRNSANNSTYPDGSLQDYYAVIWQCKRAGIPGIIVEHAFIDNVDDYNKYLNSDAKLKKLGEADAAGIAKALGLEKGEWIEDKNGWWFRYSDGSYPKSTWKFIAGYWYHFGSDGYRQTGFITDGAKYYLDKEGKMAIGWKWIDDAWYYFNGSGAMATGWLWQGGAWYYLDKDGKMVTGWQTIDKTKYYFGTSGNMYTGTHVIDGTTCVFSSSGAYQITEGWKSENGKWYYMTGGVSAKGWSMIDNTWYYFDGSGVMQTGWVLVGGTWYYMNSSGKMLTGFQKIGNLTYYLSSSGAMVTGWLLVDKTWYYFNGSGAMQTGWLLLGNTWYYLNSDGKMATGLQKIGNATYYLTSSGAMAVGWVLIDKTWYYFNGSGAMQTGWLLLGNTWYYLKDDGKMATGWLTVNGAMYYFGTSGNMYTGTHVIDNVTYQFDASGACQSKEGWKTENGKTYYLVSGTAAKGWKFIENAWYYFEEDTGVMATGWLGQGDAWYYLKDSGVMQTGWLLEGNNWYYLNPETNAYGPAGVMAKGYREINGTWYYFEKTKSPVGSLSYEGVTPIMGESAIGKDKETVVKKMVRMFGNRTYPSEALEKGGAPDITTFCRILYDEAVLEGVKPEVVFGQAMKETGHLQFGGDVKVEQFNFAGLGATGNGEPGNSYESVQIGLRAQVQHLKAYASDEELKSECVDNRFKYVTRKCAPYVEWLGIQENPEGKGWAAEAKYGMSIMNSYIKPLL</sequence>
<feature type="repeat" description="Cell wall-binding" evidence="3">
    <location>
        <begin position="650"/>
        <end position="669"/>
    </location>
</feature>
<feature type="repeat" description="Cell wall-binding" evidence="3">
    <location>
        <begin position="790"/>
        <end position="809"/>
    </location>
</feature>
<feature type="repeat" description="Cell wall-binding" evidence="3">
    <location>
        <begin position="730"/>
        <end position="749"/>
    </location>
</feature>
<dbReference type="Pfam" id="PF01473">
    <property type="entry name" value="Choline_bind_1"/>
    <property type="match status" value="9"/>
</dbReference>
<proteinExistence type="predicted"/>
<feature type="repeat" description="Cell wall-binding" evidence="3">
    <location>
        <begin position="589"/>
        <end position="608"/>
    </location>
</feature>
<dbReference type="Pfam" id="PF19127">
    <property type="entry name" value="Choline_bind_3"/>
    <property type="match status" value="4"/>
</dbReference>
<dbReference type="InterPro" id="IPR018337">
    <property type="entry name" value="Cell_wall/Cho-bd_repeat"/>
</dbReference>
<feature type="repeat" description="Cell wall-binding" evidence="3">
    <location>
        <begin position="670"/>
        <end position="689"/>
    </location>
</feature>
<dbReference type="SUPFAM" id="SSF53187">
    <property type="entry name" value="Zn-dependent exopeptidases"/>
    <property type="match status" value="1"/>
</dbReference>
<keyword evidence="2" id="KW-0378">Hydrolase</keyword>
<evidence type="ECO:0000313" key="6">
    <source>
        <dbReference type="EMBL" id="MSS39318.1"/>
    </source>
</evidence>
<dbReference type="GO" id="GO:0008745">
    <property type="term" value="F:N-acetylmuramoyl-L-alanine amidase activity"/>
    <property type="evidence" value="ECO:0007669"/>
    <property type="project" value="InterPro"/>
</dbReference>
<feature type="region of interest" description="Disordered" evidence="4">
    <location>
        <begin position="42"/>
        <end position="94"/>
    </location>
</feature>
<dbReference type="Pfam" id="PF01520">
    <property type="entry name" value="Amidase_3"/>
    <property type="match status" value="1"/>
</dbReference>
<dbReference type="CDD" id="cd02696">
    <property type="entry name" value="MurNAc-LAA"/>
    <property type="match status" value="1"/>
</dbReference>
<dbReference type="InterPro" id="IPR002508">
    <property type="entry name" value="MurNAc-LAA_cat"/>
</dbReference>
<evidence type="ECO:0000313" key="7">
    <source>
        <dbReference type="Proteomes" id="UP000462363"/>
    </source>
</evidence>
<dbReference type="GO" id="GO:0030288">
    <property type="term" value="C:outer membrane-bounded periplasmic space"/>
    <property type="evidence" value="ECO:0007669"/>
    <property type="project" value="TreeGrafter"/>
</dbReference>
<feature type="repeat" description="Cell wall-binding" evidence="3">
    <location>
        <begin position="710"/>
        <end position="729"/>
    </location>
</feature>
<evidence type="ECO:0000256" key="1">
    <source>
        <dbReference type="ARBA" id="ARBA00022737"/>
    </source>
</evidence>
<evidence type="ECO:0000256" key="3">
    <source>
        <dbReference type="PROSITE-ProRule" id="PRU00591"/>
    </source>
</evidence>
<reference evidence="6 7" key="1">
    <citation type="submission" date="2019-08" db="EMBL/GenBank/DDBJ databases">
        <title>In-depth cultivation of the pig gut microbiome towards novel bacterial diversity and tailored functional studies.</title>
        <authorList>
            <person name="Wylensek D."/>
            <person name="Hitch T.C.A."/>
            <person name="Clavel T."/>
        </authorList>
    </citation>
    <scope>NUCLEOTIDE SEQUENCE [LARGE SCALE GENOMIC DNA]</scope>
    <source>
        <strain evidence="6 7">BL-389-WT-3D</strain>
    </source>
</reference>
<organism evidence="6 7">
    <name type="scientific">Clostridium scindens (strain JCM 10418 / VPI 12708)</name>
    <dbReference type="NCBI Taxonomy" id="29347"/>
    <lineage>
        <taxon>Bacteria</taxon>
        <taxon>Bacillati</taxon>
        <taxon>Bacillota</taxon>
        <taxon>Clostridia</taxon>
        <taxon>Lachnospirales</taxon>
        <taxon>Lachnospiraceae</taxon>
    </lineage>
</organism>
<feature type="repeat" description="Cell wall-binding" evidence="3">
    <location>
        <begin position="569"/>
        <end position="588"/>
    </location>
</feature>
<feature type="repeat" description="Cell wall-binding" evidence="3">
    <location>
        <begin position="549"/>
        <end position="568"/>
    </location>
</feature>
<evidence type="ECO:0000256" key="4">
    <source>
        <dbReference type="SAM" id="MobiDB-lite"/>
    </source>
</evidence>
<dbReference type="SUPFAM" id="SSF69360">
    <property type="entry name" value="Cell wall binding repeat"/>
    <property type="match status" value="4"/>
</dbReference>
<dbReference type="GO" id="GO:0009253">
    <property type="term" value="P:peptidoglycan catabolic process"/>
    <property type="evidence" value="ECO:0007669"/>
    <property type="project" value="InterPro"/>
</dbReference>
<comment type="caution">
    <text evidence="6">The sequence shown here is derived from an EMBL/GenBank/DDBJ whole genome shotgun (WGS) entry which is preliminary data.</text>
</comment>
<dbReference type="RefSeq" id="WP_154322810.1">
    <property type="nucleotide sequence ID" value="NZ_CP045695.1"/>
</dbReference>